<proteinExistence type="predicted"/>
<sequence>MMNWKIPLAAFVVVSILGVSRSSQLSRTDIKLETETDITEVTFSDYQVPMDEAGSESEWCDESVFTEANQEKGNNDDSFD</sequence>
<evidence type="ECO:0008006" key="4">
    <source>
        <dbReference type="Google" id="ProtNLM"/>
    </source>
</evidence>
<dbReference type="AlphaFoldDB" id="A0AAE0ZDF6"/>
<keyword evidence="1" id="KW-0732">Signal</keyword>
<gene>
    <name evidence="2" type="ORF">RRG08_050879</name>
</gene>
<evidence type="ECO:0000256" key="1">
    <source>
        <dbReference type="SAM" id="SignalP"/>
    </source>
</evidence>
<organism evidence="2 3">
    <name type="scientific">Elysia crispata</name>
    <name type="common">lettuce slug</name>
    <dbReference type="NCBI Taxonomy" id="231223"/>
    <lineage>
        <taxon>Eukaryota</taxon>
        <taxon>Metazoa</taxon>
        <taxon>Spiralia</taxon>
        <taxon>Lophotrochozoa</taxon>
        <taxon>Mollusca</taxon>
        <taxon>Gastropoda</taxon>
        <taxon>Heterobranchia</taxon>
        <taxon>Euthyneura</taxon>
        <taxon>Panpulmonata</taxon>
        <taxon>Sacoglossa</taxon>
        <taxon>Placobranchoidea</taxon>
        <taxon>Plakobranchidae</taxon>
        <taxon>Elysia</taxon>
    </lineage>
</organism>
<feature type="chain" id="PRO_5042102711" description="Secreted protein" evidence="1">
    <location>
        <begin position="23"/>
        <end position="80"/>
    </location>
</feature>
<protein>
    <recommendedName>
        <fullName evidence="4">Secreted protein</fullName>
    </recommendedName>
</protein>
<dbReference type="Proteomes" id="UP001283361">
    <property type="component" value="Unassembled WGS sequence"/>
</dbReference>
<comment type="caution">
    <text evidence="2">The sequence shown here is derived from an EMBL/GenBank/DDBJ whole genome shotgun (WGS) entry which is preliminary data.</text>
</comment>
<evidence type="ECO:0000313" key="2">
    <source>
        <dbReference type="EMBL" id="KAK3767332.1"/>
    </source>
</evidence>
<reference evidence="2" key="1">
    <citation type="journal article" date="2023" name="G3 (Bethesda)">
        <title>A reference genome for the long-term kleptoplast-retaining sea slug Elysia crispata morphotype clarki.</title>
        <authorList>
            <person name="Eastman K.E."/>
            <person name="Pendleton A.L."/>
            <person name="Shaikh M.A."/>
            <person name="Suttiyut T."/>
            <person name="Ogas R."/>
            <person name="Tomko P."/>
            <person name="Gavelis G."/>
            <person name="Widhalm J.R."/>
            <person name="Wisecaver J.H."/>
        </authorList>
    </citation>
    <scope>NUCLEOTIDE SEQUENCE</scope>
    <source>
        <strain evidence="2">ECLA1</strain>
    </source>
</reference>
<name>A0AAE0ZDF6_9GAST</name>
<accession>A0AAE0ZDF6</accession>
<feature type="signal peptide" evidence="1">
    <location>
        <begin position="1"/>
        <end position="22"/>
    </location>
</feature>
<dbReference type="EMBL" id="JAWDGP010004156">
    <property type="protein sequence ID" value="KAK3767332.1"/>
    <property type="molecule type" value="Genomic_DNA"/>
</dbReference>
<keyword evidence="3" id="KW-1185">Reference proteome</keyword>
<evidence type="ECO:0000313" key="3">
    <source>
        <dbReference type="Proteomes" id="UP001283361"/>
    </source>
</evidence>